<gene>
    <name evidence="1" type="ORF">K435DRAFT_361409</name>
</gene>
<evidence type="ECO:0000313" key="1">
    <source>
        <dbReference type="EMBL" id="THV02218.1"/>
    </source>
</evidence>
<evidence type="ECO:0000313" key="2">
    <source>
        <dbReference type="Proteomes" id="UP000297245"/>
    </source>
</evidence>
<protein>
    <submittedName>
        <fullName evidence="1">Uncharacterized protein</fullName>
    </submittedName>
</protein>
<dbReference type="Proteomes" id="UP000297245">
    <property type="component" value="Unassembled WGS sequence"/>
</dbReference>
<proteinExistence type="predicted"/>
<dbReference type="AlphaFoldDB" id="A0A4S8MHQ8"/>
<dbReference type="EMBL" id="ML179079">
    <property type="protein sequence ID" value="THV02218.1"/>
    <property type="molecule type" value="Genomic_DNA"/>
</dbReference>
<organism evidence="1 2">
    <name type="scientific">Dendrothele bispora (strain CBS 962.96)</name>
    <dbReference type="NCBI Taxonomy" id="1314807"/>
    <lineage>
        <taxon>Eukaryota</taxon>
        <taxon>Fungi</taxon>
        <taxon>Dikarya</taxon>
        <taxon>Basidiomycota</taxon>
        <taxon>Agaricomycotina</taxon>
        <taxon>Agaricomycetes</taxon>
        <taxon>Agaricomycetidae</taxon>
        <taxon>Agaricales</taxon>
        <taxon>Agaricales incertae sedis</taxon>
        <taxon>Dendrothele</taxon>
    </lineage>
</organism>
<accession>A0A4S8MHQ8</accession>
<keyword evidence="2" id="KW-1185">Reference proteome</keyword>
<name>A0A4S8MHQ8_DENBC</name>
<reference evidence="1 2" key="1">
    <citation type="journal article" date="2019" name="Nat. Ecol. Evol.">
        <title>Megaphylogeny resolves global patterns of mushroom evolution.</title>
        <authorList>
            <person name="Varga T."/>
            <person name="Krizsan K."/>
            <person name="Foldi C."/>
            <person name="Dima B."/>
            <person name="Sanchez-Garcia M."/>
            <person name="Sanchez-Ramirez S."/>
            <person name="Szollosi G.J."/>
            <person name="Szarkandi J.G."/>
            <person name="Papp V."/>
            <person name="Albert L."/>
            <person name="Andreopoulos W."/>
            <person name="Angelini C."/>
            <person name="Antonin V."/>
            <person name="Barry K.W."/>
            <person name="Bougher N.L."/>
            <person name="Buchanan P."/>
            <person name="Buyck B."/>
            <person name="Bense V."/>
            <person name="Catcheside P."/>
            <person name="Chovatia M."/>
            <person name="Cooper J."/>
            <person name="Damon W."/>
            <person name="Desjardin D."/>
            <person name="Finy P."/>
            <person name="Geml J."/>
            <person name="Haridas S."/>
            <person name="Hughes K."/>
            <person name="Justo A."/>
            <person name="Karasinski D."/>
            <person name="Kautmanova I."/>
            <person name="Kiss B."/>
            <person name="Kocsube S."/>
            <person name="Kotiranta H."/>
            <person name="LaButti K.M."/>
            <person name="Lechner B.E."/>
            <person name="Liimatainen K."/>
            <person name="Lipzen A."/>
            <person name="Lukacs Z."/>
            <person name="Mihaltcheva S."/>
            <person name="Morgado L.N."/>
            <person name="Niskanen T."/>
            <person name="Noordeloos M.E."/>
            <person name="Ohm R.A."/>
            <person name="Ortiz-Santana B."/>
            <person name="Ovrebo C."/>
            <person name="Racz N."/>
            <person name="Riley R."/>
            <person name="Savchenko A."/>
            <person name="Shiryaev A."/>
            <person name="Soop K."/>
            <person name="Spirin V."/>
            <person name="Szebenyi C."/>
            <person name="Tomsovsky M."/>
            <person name="Tulloss R.E."/>
            <person name="Uehling J."/>
            <person name="Grigoriev I.V."/>
            <person name="Vagvolgyi C."/>
            <person name="Papp T."/>
            <person name="Martin F.M."/>
            <person name="Miettinen O."/>
            <person name="Hibbett D.S."/>
            <person name="Nagy L.G."/>
        </authorList>
    </citation>
    <scope>NUCLEOTIDE SEQUENCE [LARGE SCALE GENOMIC DNA]</scope>
    <source>
        <strain evidence="1 2">CBS 962.96</strain>
    </source>
</reference>
<sequence length="173" mass="19830">MLLVVPSKLYCKRYSGWNRLRCVDYSIFNVYLDEHFWTDLDVAGDVPNTILDSKSIGNNVLTQGSFVMELRAMLLVVPSKLYCKRYSGWNELRSMLSSSLYTSQDEYWVNFDVPELVPEIFKPFRSPSMGINRFGVRSTHTRWYLRVGIAEVAAVGKIQGVSILLNLMSIARS</sequence>